<evidence type="ECO:0000313" key="3">
    <source>
        <dbReference type="EMBL" id="KAF2422424.1"/>
    </source>
</evidence>
<keyword evidence="4" id="KW-1185">Reference proteome</keyword>
<sequence>MAQAGSGYYRAIVDMGSNGIRFSITNMAPATARIIPTLYQDRAGISLYDAQWSTGEKRPLPESTIKDVVRTMQRFKSTCRDFGVKDSNVRIIATEATRQAINSEDFRARIRTATGWTVEMLPKEQEGRIGAMGVVSSFASVRGLMMDLGGGSTQITWLIANKGQIRMSEQGSMSMPYGAAALSRRLAEANKLGGNALKRLRDEITTTLKEAVSHISLPKEIHEDVKSPQGLALYLSGGGFRGWGFVLMSQHPVSPYPIPIINGFKTTTAAFNDTKLVVAAATEENIFRVSDRRASQVPAVALLVSCLSEALPAVTTVYFAQGGVREGSLFVDLDERTKAQNPLMTATVPYATESVKQLEALIKAADPAPGRSATTPPLITNHILVALAQGLYIHNNLNKDLQAAGALRSTTTGALAAVHGSSHDERAGLAVMLCERWGGVGALSPADEAYYERLLELIGPEEAWWCMYYGRVAAVIGEIYPVGVIHEGAELLKISVEWGNTDF</sequence>
<dbReference type="Gene3D" id="3.30.420.150">
    <property type="entry name" value="Exopolyphosphatase. Domain 2"/>
    <property type="match status" value="1"/>
</dbReference>
<protein>
    <submittedName>
        <fullName evidence="3">Retrograde regulation protein 2</fullName>
    </submittedName>
</protein>
<dbReference type="InterPro" id="IPR003695">
    <property type="entry name" value="Ppx_GppA_N"/>
</dbReference>
<dbReference type="Proteomes" id="UP000800235">
    <property type="component" value="Unassembled WGS sequence"/>
</dbReference>
<dbReference type="InterPro" id="IPR057512">
    <property type="entry name" value="RTG2_C"/>
</dbReference>
<name>A0A9P4NHU5_9PEZI</name>
<evidence type="ECO:0000313" key="4">
    <source>
        <dbReference type="Proteomes" id="UP000800235"/>
    </source>
</evidence>
<proteinExistence type="predicted"/>
<gene>
    <name evidence="3" type="ORF">EJ08DRAFT_619441</name>
</gene>
<dbReference type="InterPro" id="IPR043129">
    <property type="entry name" value="ATPase_NBD"/>
</dbReference>
<feature type="non-terminal residue" evidence="3">
    <location>
        <position position="503"/>
    </location>
</feature>
<reference evidence="3" key="1">
    <citation type="journal article" date="2020" name="Stud. Mycol.">
        <title>101 Dothideomycetes genomes: a test case for predicting lifestyles and emergence of pathogens.</title>
        <authorList>
            <person name="Haridas S."/>
            <person name="Albert R."/>
            <person name="Binder M."/>
            <person name="Bloem J."/>
            <person name="Labutti K."/>
            <person name="Salamov A."/>
            <person name="Andreopoulos B."/>
            <person name="Baker S."/>
            <person name="Barry K."/>
            <person name="Bills G."/>
            <person name="Bluhm B."/>
            <person name="Cannon C."/>
            <person name="Castanera R."/>
            <person name="Culley D."/>
            <person name="Daum C."/>
            <person name="Ezra D."/>
            <person name="Gonzalez J."/>
            <person name="Henrissat B."/>
            <person name="Kuo A."/>
            <person name="Liang C."/>
            <person name="Lipzen A."/>
            <person name="Lutzoni F."/>
            <person name="Magnuson J."/>
            <person name="Mondo S."/>
            <person name="Nolan M."/>
            <person name="Ohm R."/>
            <person name="Pangilinan J."/>
            <person name="Park H.-J."/>
            <person name="Ramirez L."/>
            <person name="Alfaro M."/>
            <person name="Sun H."/>
            <person name="Tritt A."/>
            <person name="Yoshinaga Y."/>
            <person name="Zwiers L.-H."/>
            <person name="Turgeon B."/>
            <person name="Goodwin S."/>
            <person name="Spatafora J."/>
            <person name="Crous P."/>
            <person name="Grigoriev I."/>
        </authorList>
    </citation>
    <scope>NUCLEOTIDE SEQUENCE</scope>
    <source>
        <strain evidence="3">CBS 130266</strain>
    </source>
</reference>
<dbReference type="PANTHER" id="PTHR30005:SF0">
    <property type="entry name" value="RETROGRADE REGULATION PROTEIN 2"/>
    <property type="match status" value="1"/>
</dbReference>
<dbReference type="SUPFAM" id="SSF53067">
    <property type="entry name" value="Actin-like ATPase domain"/>
    <property type="match status" value="2"/>
</dbReference>
<dbReference type="InterPro" id="IPR050273">
    <property type="entry name" value="GppA/Ppx_hydrolase"/>
</dbReference>
<dbReference type="EMBL" id="MU007090">
    <property type="protein sequence ID" value="KAF2422424.1"/>
    <property type="molecule type" value="Genomic_DNA"/>
</dbReference>
<evidence type="ECO:0000259" key="2">
    <source>
        <dbReference type="Pfam" id="PF23566"/>
    </source>
</evidence>
<feature type="domain" description="Ppx/GppA phosphatase N-terminal" evidence="1">
    <location>
        <begin position="34"/>
        <end position="215"/>
    </location>
</feature>
<dbReference type="OrthoDB" id="2014654at2759"/>
<accession>A0A9P4NHU5</accession>
<dbReference type="Pfam" id="PF23566">
    <property type="entry name" value="RTG2_C"/>
    <property type="match status" value="1"/>
</dbReference>
<evidence type="ECO:0000259" key="1">
    <source>
        <dbReference type="Pfam" id="PF02541"/>
    </source>
</evidence>
<dbReference type="FunFam" id="3.30.420.40:FF:000191">
    <property type="entry name" value="Retrograde regulation protein 2"/>
    <property type="match status" value="1"/>
</dbReference>
<dbReference type="Pfam" id="PF02541">
    <property type="entry name" value="Ppx-GppA"/>
    <property type="match status" value="1"/>
</dbReference>
<organism evidence="3 4">
    <name type="scientific">Tothia fuscella</name>
    <dbReference type="NCBI Taxonomy" id="1048955"/>
    <lineage>
        <taxon>Eukaryota</taxon>
        <taxon>Fungi</taxon>
        <taxon>Dikarya</taxon>
        <taxon>Ascomycota</taxon>
        <taxon>Pezizomycotina</taxon>
        <taxon>Dothideomycetes</taxon>
        <taxon>Pleosporomycetidae</taxon>
        <taxon>Venturiales</taxon>
        <taxon>Cylindrosympodiaceae</taxon>
        <taxon>Tothia</taxon>
    </lineage>
</organism>
<dbReference type="PANTHER" id="PTHR30005">
    <property type="entry name" value="EXOPOLYPHOSPHATASE"/>
    <property type="match status" value="1"/>
</dbReference>
<dbReference type="AlphaFoldDB" id="A0A9P4NHU5"/>
<comment type="caution">
    <text evidence="3">The sequence shown here is derived from an EMBL/GenBank/DDBJ whole genome shotgun (WGS) entry which is preliminary data.</text>
</comment>
<dbReference type="GO" id="GO:0006357">
    <property type="term" value="P:regulation of transcription by RNA polymerase II"/>
    <property type="evidence" value="ECO:0007669"/>
    <property type="project" value="TreeGrafter"/>
</dbReference>
<feature type="domain" description="RTG2 C-terminal" evidence="2">
    <location>
        <begin position="341"/>
        <end position="500"/>
    </location>
</feature>
<dbReference type="Gene3D" id="3.30.420.40">
    <property type="match status" value="1"/>
</dbReference>